<evidence type="ECO:0000256" key="8">
    <source>
        <dbReference type="SAM" id="MobiDB-lite"/>
    </source>
</evidence>
<dbReference type="GO" id="GO:0006352">
    <property type="term" value="P:DNA-templated transcription initiation"/>
    <property type="evidence" value="ECO:0007669"/>
    <property type="project" value="UniProtKB-UniRule"/>
</dbReference>
<dbReference type="InterPro" id="IPR041901">
    <property type="entry name" value="RNAP_I_Rpa43_N"/>
</dbReference>
<feature type="region of interest" description="Disordered" evidence="8">
    <location>
        <begin position="243"/>
        <end position="372"/>
    </location>
</feature>
<evidence type="ECO:0000256" key="5">
    <source>
        <dbReference type="ARBA" id="ARBA00023163"/>
    </source>
</evidence>
<reference evidence="10 11" key="1">
    <citation type="submission" date="2024-06" db="EMBL/GenBank/DDBJ databases">
        <authorList>
            <person name="Pan Q."/>
            <person name="Wen M."/>
            <person name="Jouanno E."/>
            <person name="Zahm M."/>
            <person name="Klopp C."/>
            <person name="Cabau C."/>
            <person name="Louis A."/>
            <person name="Berthelot C."/>
            <person name="Parey E."/>
            <person name="Roest Crollius H."/>
            <person name="Montfort J."/>
            <person name="Robinson-Rechavi M."/>
            <person name="Bouchez O."/>
            <person name="Lampietro C."/>
            <person name="Lopez Roques C."/>
            <person name="Donnadieu C."/>
            <person name="Postlethwait J."/>
            <person name="Bobe J."/>
            <person name="Verreycken H."/>
            <person name="Guiguen Y."/>
        </authorList>
    </citation>
    <scope>NUCLEOTIDE SEQUENCE [LARGE SCALE GENOMIC DNA]</scope>
    <source>
        <strain evidence="10">Up_M1</strain>
        <tissue evidence="10">Testis</tissue>
    </source>
</reference>
<keyword evidence="6 7" id="KW-0539">Nucleus</keyword>
<gene>
    <name evidence="10" type="ORF">UPYG_G00335040</name>
</gene>
<evidence type="ECO:0000259" key="9">
    <source>
        <dbReference type="Pfam" id="PF17875"/>
    </source>
</evidence>
<dbReference type="PANTHER" id="PTHR12709:SF5">
    <property type="entry name" value="DNA-DIRECTED RNA POLYMERASE I SUBUNIT RPA43"/>
    <property type="match status" value="1"/>
</dbReference>
<evidence type="ECO:0000256" key="2">
    <source>
        <dbReference type="ARBA" id="ARBA00005930"/>
    </source>
</evidence>
<dbReference type="InterPro" id="IPR041178">
    <property type="entry name" value="RPA43_OB"/>
</dbReference>
<keyword evidence="11" id="KW-1185">Reference proteome</keyword>
<evidence type="ECO:0000313" key="10">
    <source>
        <dbReference type="EMBL" id="KAL0962046.1"/>
    </source>
</evidence>
<dbReference type="InterPro" id="IPR036898">
    <property type="entry name" value="RNA_pol_Rpb7-like_N_sf"/>
</dbReference>
<dbReference type="AlphaFoldDB" id="A0ABD0WC76"/>
<evidence type="ECO:0000256" key="3">
    <source>
        <dbReference type="ARBA" id="ARBA00022478"/>
    </source>
</evidence>
<organism evidence="10 11">
    <name type="scientific">Umbra pygmaea</name>
    <name type="common">Eastern mudminnow</name>
    <dbReference type="NCBI Taxonomy" id="75934"/>
    <lineage>
        <taxon>Eukaryota</taxon>
        <taxon>Metazoa</taxon>
        <taxon>Chordata</taxon>
        <taxon>Craniata</taxon>
        <taxon>Vertebrata</taxon>
        <taxon>Euteleostomi</taxon>
        <taxon>Actinopterygii</taxon>
        <taxon>Neopterygii</taxon>
        <taxon>Teleostei</taxon>
        <taxon>Protacanthopterygii</taxon>
        <taxon>Esociformes</taxon>
        <taxon>Umbridae</taxon>
        <taxon>Umbra</taxon>
    </lineage>
</organism>
<dbReference type="PANTHER" id="PTHR12709">
    <property type="entry name" value="DNA-DIRECTED RNA POLYMERASE II, III"/>
    <property type="match status" value="1"/>
</dbReference>
<dbReference type="Proteomes" id="UP001557470">
    <property type="component" value="Unassembled WGS sequence"/>
</dbReference>
<dbReference type="GO" id="GO:0005730">
    <property type="term" value="C:nucleolus"/>
    <property type="evidence" value="ECO:0007669"/>
    <property type="project" value="UniProtKB-SubCell"/>
</dbReference>
<dbReference type="Pfam" id="PF17875">
    <property type="entry name" value="RPA43_OB"/>
    <property type="match status" value="1"/>
</dbReference>
<dbReference type="CDD" id="cd04328">
    <property type="entry name" value="RNAP_I_Rpa43_N"/>
    <property type="match status" value="1"/>
</dbReference>
<accession>A0ABD0WC76</accession>
<evidence type="ECO:0000256" key="1">
    <source>
        <dbReference type="ARBA" id="ARBA00004604"/>
    </source>
</evidence>
<comment type="subcellular location">
    <subcellularLocation>
        <location evidence="1">Nucleus</location>
        <location evidence="1">Nucleolus</location>
    </subcellularLocation>
</comment>
<keyword evidence="3 7" id="KW-0240">DNA-directed RNA polymerase</keyword>
<protein>
    <recommendedName>
        <fullName evidence="7">DNA-directed RNA polymerase subunit</fullName>
    </recommendedName>
</protein>
<comment type="function">
    <text evidence="7">DNA-dependent RNA polymerase which catalyzes the transcription of DNA into RNA using the four ribonucleoside triphosphates as substrates.</text>
</comment>
<evidence type="ECO:0000256" key="6">
    <source>
        <dbReference type="ARBA" id="ARBA00023242"/>
    </source>
</evidence>
<dbReference type="Gene3D" id="3.30.1490.120">
    <property type="entry name" value="RNA polymerase Rpb7-like, N-terminal domain"/>
    <property type="match status" value="1"/>
</dbReference>
<keyword evidence="4" id="KW-0597">Phosphoprotein</keyword>
<evidence type="ECO:0000256" key="4">
    <source>
        <dbReference type="ARBA" id="ARBA00022553"/>
    </source>
</evidence>
<dbReference type="EMBL" id="JAGEUA010000011">
    <property type="protein sequence ID" value="KAL0962046.1"/>
    <property type="molecule type" value="Genomic_DNA"/>
</dbReference>
<comment type="similarity">
    <text evidence="2">Belongs to the eukaryotic RPA43 RNA polymerase subunit family.</text>
</comment>
<comment type="caution">
    <text evidence="10">The sequence shown here is derived from an EMBL/GenBank/DDBJ whole genome shotgun (WGS) entry which is preliminary data.</text>
</comment>
<keyword evidence="5 7" id="KW-0804">Transcription</keyword>
<feature type="domain" description="RPA43 OB" evidence="9">
    <location>
        <begin position="140"/>
        <end position="295"/>
    </location>
</feature>
<dbReference type="Gene3D" id="2.40.50.1060">
    <property type="match status" value="1"/>
</dbReference>
<evidence type="ECO:0000313" key="11">
    <source>
        <dbReference type="Proteomes" id="UP001557470"/>
    </source>
</evidence>
<proteinExistence type="inferred from homology"/>
<dbReference type="InterPro" id="IPR045113">
    <property type="entry name" value="Rpb7-like"/>
</dbReference>
<evidence type="ECO:0000256" key="7">
    <source>
        <dbReference type="RuleBase" id="RU369086"/>
    </source>
</evidence>
<dbReference type="GO" id="GO:0000428">
    <property type="term" value="C:DNA-directed RNA polymerase complex"/>
    <property type="evidence" value="ECO:0007669"/>
    <property type="project" value="UniProtKB-KW"/>
</dbReference>
<dbReference type="FunFam" id="3.30.1490.120:FF:000003">
    <property type="entry name" value="DNA-directed RNA polymerase I subunit RPA43"/>
    <property type="match status" value="1"/>
</dbReference>
<sequence>MANFKQAENDPKQSNISTKHSILNKSIANGPFGVTGGNKVAQPSLIPSFAEACKLVSAPYSCLVMDTHRRHIALSPMYLKKKRTGIQEELNTELLRYSEGLMGVPLAYDDIFVLGQHGDIYDDNGHIHLDIQANFVVFQPKKGQKLLGIVNKLSMYHVGCLVHGCFNASIPKPNHVTVDTWRDSGPKIGEQLEFEVCHLDADTVGVLLIRGRLGRTRVQELMAAGESSVLYDTPESLEELAPETDLDLSLDLPNASGKVKTTRKRKHRDKEAAVPMPDQQGEAVSSKGHDNSANGHSKEKRKKKENPQTDEDGVVECMSPIVVQGTDSSGYFSDKPNRKRKYTDDITPCRQGDSETPTIKRKTKLKQLQLTE</sequence>
<name>A0ABD0WC76_UMBPY</name>